<dbReference type="SUPFAM" id="SSF56112">
    <property type="entry name" value="Protein kinase-like (PK-like)"/>
    <property type="match status" value="1"/>
</dbReference>
<keyword evidence="2" id="KW-0472">Membrane</keyword>
<reference evidence="4" key="1">
    <citation type="submission" date="2020-03" db="EMBL/GenBank/DDBJ databases">
        <authorList>
            <person name="He L."/>
        </authorList>
    </citation>
    <scope>NUCLEOTIDE SEQUENCE</scope>
    <source>
        <strain evidence="4">CkLH20</strain>
    </source>
</reference>
<comment type="caution">
    <text evidence="4">The sequence shown here is derived from an EMBL/GenBank/DDBJ whole genome shotgun (WGS) entry which is preliminary data.</text>
</comment>
<keyword evidence="2" id="KW-1133">Transmembrane helix</keyword>
<keyword evidence="5" id="KW-1185">Reference proteome</keyword>
<dbReference type="PROSITE" id="PS50011">
    <property type="entry name" value="PROTEIN_KINASE_DOM"/>
    <property type="match status" value="1"/>
</dbReference>
<feature type="transmembrane region" description="Helical" evidence="2">
    <location>
        <begin position="431"/>
        <end position="453"/>
    </location>
</feature>
<evidence type="ECO:0000313" key="4">
    <source>
        <dbReference type="EMBL" id="KAF9878028.1"/>
    </source>
</evidence>
<name>A0A9P6I7Y6_9PEZI</name>
<dbReference type="InterPro" id="IPR011009">
    <property type="entry name" value="Kinase-like_dom_sf"/>
</dbReference>
<feature type="compositionally biased region" description="Polar residues" evidence="1">
    <location>
        <begin position="11"/>
        <end position="21"/>
    </location>
</feature>
<protein>
    <recommendedName>
        <fullName evidence="3">Protein kinase domain-containing protein</fullName>
    </recommendedName>
</protein>
<keyword evidence="2" id="KW-0812">Transmembrane</keyword>
<evidence type="ECO:0000313" key="5">
    <source>
        <dbReference type="Proteomes" id="UP000781932"/>
    </source>
</evidence>
<dbReference type="Pfam" id="PF00069">
    <property type="entry name" value="Pkinase"/>
    <property type="match status" value="1"/>
</dbReference>
<dbReference type="PANTHER" id="PTHR44167">
    <property type="entry name" value="OVARIAN-SPECIFIC SERINE/THREONINE-PROTEIN KINASE LOK-RELATED"/>
    <property type="match status" value="1"/>
</dbReference>
<sequence>MWPRRDILHNGSHSLEASPTDPNDRNGPNEDGQQPESPKEGQLANSPSTRVHLSTAIPKLKMPARGEDEVEEVKYALGVVDEGPYVVCEKIGNCSGHYVVREGYRKRQTPNTGADYWRVDDHDLAFITFVGLGDGQKRALERLGRAEAALSDEACFAHVLRYKDYLGSENHSDAANHNKARTAHADLFNSLVTEHTDWKGIDPRAAAMSDREILDVAWDMLQALAYLHGRGVVHGSVEPRHILHLRGGCPPGPERRETYKLIGHGLVPHVLRDWSFPEPLYVAPEFHRRREGGNRGRGEYKPTMASDVWMLGLVLFELHEFGRGDRLQRSRSGVLKGHDAASRLGGLKRSRRCDAGHSSRFHKVLEDLLERMLQNGPGSRYTAMNALLWLAEERIMLYEAGDVRDQVQPVKDAIKRAKYEMRMRTVRGRAWVGLKSFVVSLFLVQMVALGMGVF</sequence>
<feature type="region of interest" description="Disordered" evidence="1">
    <location>
        <begin position="1"/>
        <end position="51"/>
    </location>
</feature>
<dbReference type="GeneID" id="62160397"/>
<dbReference type="GO" id="GO:0005524">
    <property type="term" value="F:ATP binding"/>
    <property type="evidence" value="ECO:0007669"/>
    <property type="project" value="InterPro"/>
</dbReference>
<accession>A0A9P6I7Y6</accession>
<dbReference type="OrthoDB" id="10252171at2759"/>
<evidence type="ECO:0000256" key="1">
    <source>
        <dbReference type="SAM" id="MobiDB-lite"/>
    </source>
</evidence>
<dbReference type="GO" id="GO:0044773">
    <property type="term" value="P:mitotic DNA damage checkpoint signaling"/>
    <property type="evidence" value="ECO:0007669"/>
    <property type="project" value="TreeGrafter"/>
</dbReference>
<feature type="domain" description="Protein kinase" evidence="3">
    <location>
        <begin position="85"/>
        <end position="395"/>
    </location>
</feature>
<dbReference type="RefSeq" id="XP_038747489.1">
    <property type="nucleotide sequence ID" value="XM_038887323.1"/>
</dbReference>
<dbReference type="InterPro" id="IPR000719">
    <property type="entry name" value="Prot_kinase_dom"/>
</dbReference>
<dbReference type="PANTHER" id="PTHR44167:SF24">
    <property type="entry name" value="SERINE_THREONINE-PROTEIN KINASE CHK2"/>
    <property type="match status" value="1"/>
</dbReference>
<evidence type="ECO:0000256" key="2">
    <source>
        <dbReference type="SAM" id="Phobius"/>
    </source>
</evidence>
<dbReference type="SMART" id="SM00220">
    <property type="entry name" value="S_TKc"/>
    <property type="match status" value="1"/>
</dbReference>
<gene>
    <name evidence="4" type="ORF">CkaCkLH20_04604</name>
</gene>
<dbReference type="Gene3D" id="1.10.510.10">
    <property type="entry name" value="Transferase(Phosphotransferase) domain 1"/>
    <property type="match status" value="1"/>
</dbReference>
<dbReference type="GO" id="GO:0005634">
    <property type="term" value="C:nucleus"/>
    <property type="evidence" value="ECO:0007669"/>
    <property type="project" value="TreeGrafter"/>
</dbReference>
<evidence type="ECO:0000259" key="3">
    <source>
        <dbReference type="PROSITE" id="PS50011"/>
    </source>
</evidence>
<proteinExistence type="predicted"/>
<reference evidence="4" key="2">
    <citation type="submission" date="2020-11" db="EMBL/GenBank/DDBJ databases">
        <title>Whole genome sequencing of Colletotrichum sp.</title>
        <authorList>
            <person name="Li H."/>
        </authorList>
    </citation>
    <scope>NUCLEOTIDE SEQUENCE</scope>
    <source>
        <strain evidence="4">CkLH20</strain>
    </source>
</reference>
<dbReference type="GO" id="GO:0004674">
    <property type="term" value="F:protein serine/threonine kinase activity"/>
    <property type="evidence" value="ECO:0007669"/>
    <property type="project" value="TreeGrafter"/>
</dbReference>
<dbReference type="Proteomes" id="UP000781932">
    <property type="component" value="Unassembled WGS sequence"/>
</dbReference>
<dbReference type="AlphaFoldDB" id="A0A9P6I7Y6"/>
<organism evidence="4 5">
    <name type="scientific">Colletotrichum karsti</name>
    <dbReference type="NCBI Taxonomy" id="1095194"/>
    <lineage>
        <taxon>Eukaryota</taxon>
        <taxon>Fungi</taxon>
        <taxon>Dikarya</taxon>
        <taxon>Ascomycota</taxon>
        <taxon>Pezizomycotina</taxon>
        <taxon>Sordariomycetes</taxon>
        <taxon>Hypocreomycetidae</taxon>
        <taxon>Glomerellales</taxon>
        <taxon>Glomerellaceae</taxon>
        <taxon>Colletotrichum</taxon>
        <taxon>Colletotrichum boninense species complex</taxon>
    </lineage>
</organism>
<dbReference type="EMBL" id="JAATWM020000012">
    <property type="protein sequence ID" value="KAF9878028.1"/>
    <property type="molecule type" value="Genomic_DNA"/>
</dbReference>